<keyword evidence="10 11" id="KW-0472">Membrane</keyword>
<evidence type="ECO:0000256" key="8">
    <source>
        <dbReference type="ARBA" id="ARBA00022989"/>
    </source>
</evidence>
<evidence type="ECO:0000256" key="5">
    <source>
        <dbReference type="ARBA" id="ARBA00022475"/>
    </source>
</evidence>
<organism evidence="12 13">
    <name type="scientific">Pelagicoccus enzymogenes</name>
    <dbReference type="NCBI Taxonomy" id="2773457"/>
    <lineage>
        <taxon>Bacteria</taxon>
        <taxon>Pseudomonadati</taxon>
        <taxon>Verrucomicrobiota</taxon>
        <taxon>Opitutia</taxon>
        <taxon>Puniceicoccales</taxon>
        <taxon>Pelagicoccaceae</taxon>
        <taxon>Pelagicoccus</taxon>
    </lineage>
</organism>
<keyword evidence="7" id="KW-0653">Protein transport</keyword>
<protein>
    <recommendedName>
        <fullName evidence="3">Sec translocon accessory complex subunit YajC</fullName>
    </recommendedName>
</protein>
<dbReference type="GO" id="GO:0005886">
    <property type="term" value="C:plasma membrane"/>
    <property type="evidence" value="ECO:0007669"/>
    <property type="project" value="UniProtKB-SubCell"/>
</dbReference>
<name>A0A927F9C0_9BACT</name>
<dbReference type="InterPro" id="IPR003849">
    <property type="entry name" value="Preprotein_translocase_YajC"/>
</dbReference>
<feature type="transmembrane region" description="Helical" evidence="11">
    <location>
        <begin position="18"/>
        <end position="37"/>
    </location>
</feature>
<dbReference type="SMART" id="SM01323">
    <property type="entry name" value="YajC"/>
    <property type="match status" value="1"/>
</dbReference>
<comment type="subcellular location">
    <subcellularLocation>
        <location evidence="1">Cell membrane</location>
        <topology evidence="1">Single-pass membrane protein</topology>
    </subcellularLocation>
</comment>
<sequence length="102" mass="11070">MDISSIVLAQEAAPQGGIMSFLPFIVIFAAMYFLIIAPQRKKQKQHQQMITELKSGAEIVTSGGIYGTITNVKDDRFVVKIAENTKIEISKASVASVVTPAE</sequence>
<dbReference type="EMBL" id="JACYFG010000032">
    <property type="protein sequence ID" value="MBD5780116.1"/>
    <property type="molecule type" value="Genomic_DNA"/>
</dbReference>
<evidence type="ECO:0000256" key="11">
    <source>
        <dbReference type="SAM" id="Phobius"/>
    </source>
</evidence>
<keyword evidence="9" id="KW-0811">Translocation</keyword>
<evidence type="ECO:0000313" key="13">
    <source>
        <dbReference type="Proteomes" id="UP000622317"/>
    </source>
</evidence>
<evidence type="ECO:0000256" key="2">
    <source>
        <dbReference type="ARBA" id="ARBA00006742"/>
    </source>
</evidence>
<accession>A0A927F9C0</accession>
<keyword evidence="5" id="KW-1003">Cell membrane</keyword>
<reference evidence="12" key="1">
    <citation type="submission" date="2020-09" db="EMBL/GenBank/DDBJ databases">
        <title>Pelagicoccus enzymogenes sp. nov. with an EPS production, isolated from marine sediment.</title>
        <authorList>
            <person name="Feng X."/>
        </authorList>
    </citation>
    <scope>NUCLEOTIDE SEQUENCE</scope>
    <source>
        <strain evidence="12">NFK12</strain>
    </source>
</reference>
<evidence type="ECO:0000256" key="7">
    <source>
        <dbReference type="ARBA" id="ARBA00022927"/>
    </source>
</evidence>
<dbReference type="RefSeq" id="WP_191617232.1">
    <property type="nucleotide sequence ID" value="NZ_JACYFG010000032.1"/>
</dbReference>
<dbReference type="Pfam" id="PF02699">
    <property type="entry name" value="YajC"/>
    <property type="match status" value="1"/>
</dbReference>
<evidence type="ECO:0000256" key="10">
    <source>
        <dbReference type="ARBA" id="ARBA00023136"/>
    </source>
</evidence>
<dbReference type="NCBIfam" id="TIGR00739">
    <property type="entry name" value="yajC"/>
    <property type="match status" value="1"/>
</dbReference>
<dbReference type="AlphaFoldDB" id="A0A927F9C0"/>
<evidence type="ECO:0000256" key="1">
    <source>
        <dbReference type="ARBA" id="ARBA00004162"/>
    </source>
</evidence>
<keyword evidence="8 11" id="KW-1133">Transmembrane helix</keyword>
<gene>
    <name evidence="12" type="primary">yajC</name>
    <name evidence="12" type="ORF">IEN85_11495</name>
</gene>
<evidence type="ECO:0000313" key="12">
    <source>
        <dbReference type="EMBL" id="MBD5780116.1"/>
    </source>
</evidence>
<dbReference type="PANTHER" id="PTHR33909">
    <property type="entry name" value="SEC TRANSLOCON ACCESSORY COMPLEX SUBUNIT YAJC"/>
    <property type="match status" value="1"/>
</dbReference>
<dbReference type="Proteomes" id="UP000622317">
    <property type="component" value="Unassembled WGS sequence"/>
</dbReference>
<evidence type="ECO:0000256" key="9">
    <source>
        <dbReference type="ARBA" id="ARBA00023010"/>
    </source>
</evidence>
<keyword evidence="4" id="KW-0813">Transport</keyword>
<evidence type="ECO:0000256" key="4">
    <source>
        <dbReference type="ARBA" id="ARBA00022448"/>
    </source>
</evidence>
<evidence type="ECO:0000256" key="3">
    <source>
        <dbReference type="ARBA" id="ARBA00014962"/>
    </source>
</evidence>
<keyword evidence="6 11" id="KW-0812">Transmembrane</keyword>
<dbReference type="PANTHER" id="PTHR33909:SF1">
    <property type="entry name" value="SEC TRANSLOCON ACCESSORY COMPLEX SUBUNIT YAJC"/>
    <property type="match status" value="1"/>
</dbReference>
<proteinExistence type="inferred from homology"/>
<comment type="caution">
    <text evidence="12">The sequence shown here is derived from an EMBL/GenBank/DDBJ whole genome shotgun (WGS) entry which is preliminary data.</text>
</comment>
<keyword evidence="13" id="KW-1185">Reference proteome</keyword>
<evidence type="ECO:0000256" key="6">
    <source>
        <dbReference type="ARBA" id="ARBA00022692"/>
    </source>
</evidence>
<dbReference type="GO" id="GO:0015031">
    <property type="term" value="P:protein transport"/>
    <property type="evidence" value="ECO:0007669"/>
    <property type="project" value="UniProtKB-KW"/>
</dbReference>
<comment type="similarity">
    <text evidence="2">Belongs to the YajC family.</text>
</comment>
<dbReference type="PRINTS" id="PR01853">
    <property type="entry name" value="YAJCTRNLCASE"/>
</dbReference>